<keyword evidence="7 8" id="KW-0315">Glutamine amidotransferase</keyword>
<name>A0A286RA11_9BACT</name>
<evidence type="ECO:0000256" key="6">
    <source>
        <dbReference type="ARBA" id="ARBA00022840"/>
    </source>
</evidence>
<dbReference type="OrthoDB" id="9804441at2"/>
<evidence type="ECO:0000256" key="4">
    <source>
        <dbReference type="ARBA" id="ARBA00022755"/>
    </source>
</evidence>
<evidence type="ECO:0000256" key="7">
    <source>
        <dbReference type="ARBA" id="ARBA00022962"/>
    </source>
</evidence>
<dbReference type="PROSITE" id="PS51273">
    <property type="entry name" value="GATASE_TYPE_1"/>
    <property type="match status" value="1"/>
</dbReference>
<dbReference type="GO" id="GO:0006189">
    <property type="term" value="P:'de novo' IMP biosynthetic process"/>
    <property type="evidence" value="ECO:0007669"/>
    <property type="project" value="InterPro"/>
</dbReference>
<accession>A0A286RA11</accession>
<dbReference type="GO" id="GO:0016740">
    <property type="term" value="F:transferase activity"/>
    <property type="evidence" value="ECO:0007669"/>
    <property type="project" value="UniProtKB-KW"/>
</dbReference>
<proteinExistence type="predicted"/>
<dbReference type="GO" id="GO:0016787">
    <property type="term" value="F:hydrolase activity"/>
    <property type="evidence" value="ECO:0007669"/>
    <property type="project" value="UniProtKB-KW"/>
</dbReference>
<keyword evidence="3" id="KW-0547">Nucleotide-binding</keyword>
<evidence type="ECO:0000256" key="5">
    <source>
        <dbReference type="ARBA" id="ARBA00022801"/>
    </source>
</evidence>
<keyword evidence="5" id="KW-0378">Hydrolase</keyword>
<dbReference type="CDD" id="cd01740">
    <property type="entry name" value="GATase1_FGAR_AT"/>
    <property type="match status" value="1"/>
</dbReference>
<keyword evidence="8" id="KW-0808">Transferase</keyword>
<dbReference type="PANTHER" id="PTHR10099">
    <property type="entry name" value="PHOSPHORIBOSYLFORMYLGLYCINAMIDINE SYNTHASE"/>
    <property type="match status" value="1"/>
</dbReference>
<organism evidence="8 9">
    <name type="scientific">Thermogutta terrifontis</name>
    <dbReference type="NCBI Taxonomy" id="1331910"/>
    <lineage>
        <taxon>Bacteria</taxon>
        <taxon>Pseudomonadati</taxon>
        <taxon>Planctomycetota</taxon>
        <taxon>Planctomycetia</taxon>
        <taxon>Pirellulales</taxon>
        <taxon>Thermoguttaceae</taxon>
        <taxon>Thermogutta</taxon>
    </lineage>
</organism>
<dbReference type="EMBL" id="CP018477">
    <property type="protein sequence ID" value="ASV72790.1"/>
    <property type="molecule type" value="Genomic_DNA"/>
</dbReference>
<dbReference type="Gene3D" id="3.40.50.880">
    <property type="match status" value="1"/>
</dbReference>
<keyword evidence="9" id="KW-1185">Reference proteome</keyword>
<keyword evidence="2 8" id="KW-0436">Ligase</keyword>
<keyword evidence="6" id="KW-0067">ATP-binding</keyword>
<dbReference type="RefSeq" id="WP_095413613.1">
    <property type="nucleotide sequence ID" value="NZ_CP018477.1"/>
</dbReference>
<dbReference type="GO" id="GO:0005524">
    <property type="term" value="F:ATP binding"/>
    <property type="evidence" value="ECO:0007669"/>
    <property type="project" value="UniProtKB-KW"/>
</dbReference>
<dbReference type="GO" id="GO:0005737">
    <property type="term" value="C:cytoplasm"/>
    <property type="evidence" value="ECO:0007669"/>
    <property type="project" value="TreeGrafter"/>
</dbReference>
<keyword evidence="4" id="KW-0658">Purine biosynthesis</keyword>
<reference evidence="8 9" key="1">
    <citation type="journal article" name="Front. Microbiol.">
        <title>Sugar Metabolism of the First Thermophilic Planctomycete Thermogutta terrifontis: Comparative Genomic and Transcriptomic Approaches.</title>
        <authorList>
            <person name="Elcheninov A.G."/>
            <person name="Menzel P."/>
            <person name="Gudbergsdottir S.R."/>
            <person name="Slesarev A.I."/>
            <person name="Kadnikov V.V."/>
            <person name="Krogh A."/>
            <person name="Bonch-Osmolovskaya E.A."/>
            <person name="Peng X."/>
            <person name="Kublanov I.V."/>
        </authorList>
    </citation>
    <scope>NUCLEOTIDE SEQUENCE [LARGE SCALE GENOMIC DNA]</scope>
    <source>
        <strain evidence="8 9">R1</strain>
    </source>
</reference>
<dbReference type="Pfam" id="PF13507">
    <property type="entry name" value="GATase_5"/>
    <property type="match status" value="1"/>
</dbReference>
<dbReference type="AlphaFoldDB" id="A0A286RA11"/>
<evidence type="ECO:0000256" key="1">
    <source>
        <dbReference type="ARBA" id="ARBA00022490"/>
    </source>
</evidence>
<evidence type="ECO:0000313" key="9">
    <source>
        <dbReference type="Proteomes" id="UP000215086"/>
    </source>
</evidence>
<protein>
    <submittedName>
        <fullName evidence="8">Phosphoribosylformylglycinamidine synthase, glutamine amidotransferase subunit</fullName>
        <ecNumber evidence="8">6.3.5.3</ecNumber>
    </submittedName>
</protein>
<evidence type="ECO:0000313" key="8">
    <source>
        <dbReference type="EMBL" id="ASV72790.1"/>
    </source>
</evidence>
<dbReference type="KEGG" id="ttf:THTE_0188"/>
<dbReference type="InterPro" id="IPR010075">
    <property type="entry name" value="PRibForGlyAmidine_synth_PurQ"/>
</dbReference>
<keyword evidence="1" id="KW-0963">Cytoplasm</keyword>
<sequence>MAKPRVLVLRAPGTNCDVETAYAFEQAGAIAERLHIARLLERPALLRDFQILCVPGGFSYGDDVAAGRILALQIRHHLLAAIREFHERDRLILGICNGFQVLLKAGIILPPDSDGKPVATLTWNDTARYEDRWVYLSVVSDRCVFLRGIRELQLPVAHAEGKFVVRDADWLEQLVRQGHVALCYQMPGPAGTTTAQNIASQPWQMRVPYPWNPNGSMGNVAGVCDATGRIFGLMPHPERFIDVTHHPRWTRDERYDPPHGLIIFRNAVSYFE</sequence>
<dbReference type="SMART" id="SM01211">
    <property type="entry name" value="GATase_5"/>
    <property type="match status" value="1"/>
</dbReference>
<dbReference type="InterPro" id="IPR029062">
    <property type="entry name" value="Class_I_gatase-like"/>
</dbReference>
<dbReference type="PIRSF" id="PIRSF001586">
    <property type="entry name" value="FGAM_synth_I"/>
    <property type="match status" value="1"/>
</dbReference>
<dbReference type="GO" id="GO:0004642">
    <property type="term" value="F:phosphoribosylformylglycinamidine synthase activity"/>
    <property type="evidence" value="ECO:0007669"/>
    <property type="project" value="UniProtKB-EC"/>
</dbReference>
<evidence type="ECO:0000256" key="2">
    <source>
        <dbReference type="ARBA" id="ARBA00022598"/>
    </source>
</evidence>
<evidence type="ECO:0000256" key="3">
    <source>
        <dbReference type="ARBA" id="ARBA00022741"/>
    </source>
</evidence>
<dbReference type="SUPFAM" id="SSF52317">
    <property type="entry name" value="Class I glutamine amidotransferase-like"/>
    <property type="match status" value="1"/>
</dbReference>
<gene>
    <name evidence="8" type="ORF">THTE_0188</name>
</gene>
<dbReference type="EC" id="6.3.5.3" evidence="8"/>
<dbReference type="Proteomes" id="UP000215086">
    <property type="component" value="Chromosome"/>
</dbReference>
<dbReference type="PANTHER" id="PTHR10099:SF1">
    <property type="entry name" value="PHOSPHORIBOSYLFORMYLGLYCINAMIDINE SYNTHASE"/>
    <property type="match status" value="1"/>
</dbReference>